<accession>A0ABT7PCG5</accession>
<dbReference type="Proteomes" id="UP001239462">
    <property type="component" value="Unassembled WGS sequence"/>
</dbReference>
<proteinExistence type="predicted"/>
<evidence type="ECO:0000313" key="1">
    <source>
        <dbReference type="EMBL" id="MDM4013931.1"/>
    </source>
</evidence>
<dbReference type="RefSeq" id="WP_289161655.1">
    <property type="nucleotide sequence ID" value="NZ_JASZZN010000001.1"/>
</dbReference>
<gene>
    <name evidence="1" type="ORF">QTN89_00720</name>
</gene>
<dbReference type="EMBL" id="JASZZN010000001">
    <property type="protein sequence ID" value="MDM4013931.1"/>
    <property type="molecule type" value="Genomic_DNA"/>
</dbReference>
<organism evidence="1 2">
    <name type="scientific">Roseiconus lacunae</name>
    <dbReference type="NCBI Taxonomy" id="2605694"/>
    <lineage>
        <taxon>Bacteria</taxon>
        <taxon>Pseudomonadati</taxon>
        <taxon>Planctomycetota</taxon>
        <taxon>Planctomycetia</taxon>
        <taxon>Pirellulales</taxon>
        <taxon>Pirellulaceae</taxon>
        <taxon>Roseiconus</taxon>
    </lineage>
</organism>
<evidence type="ECO:0000313" key="2">
    <source>
        <dbReference type="Proteomes" id="UP001239462"/>
    </source>
</evidence>
<name>A0ABT7PCG5_9BACT</name>
<comment type="caution">
    <text evidence="1">The sequence shown here is derived from an EMBL/GenBank/DDBJ whole genome shotgun (WGS) entry which is preliminary data.</text>
</comment>
<protein>
    <submittedName>
        <fullName evidence="1">Uncharacterized protein</fullName>
    </submittedName>
</protein>
<keyword evidence="2" id="KW-1185">Reference proteome</keyword>
<reference evidence="1 2" key="1">
    <citation type="submission" date="2023-06" db="EMBL/GenBank/DDBJ databases">
        <title>Roseiconus lacunae JC819 isolated from Gulf of Mannar region, Tamil Nadu.</title>
        <authorList>
            <person name="Pk S."/>
            <person name="Ch S."/>
            <person name="Ch V.R."/>
        </authorList>
    </citation>
    <scope>NUCLEOTIDE SEQUENCE [LARGE SCALE GENOMIC DNA]</scope>
    <source>
        <strain evidence="1 2">JC819</strain>
    </source>
</reference>
<sequence length="62" mass="6957">MRFAGAGGLDTKLCGNRLGQQFAELANLDGRRVWVFEGVTFSSRTQFDQWGDHLKKLEIRGA</sequence>